<feature type="domain" description="External alternative NADH-ubiquinone oxidoreductase-like C-terminal" evidence="11">
    <location>
        <begin position="351"/>
        <end position="405"/>
    </location>
</feature>
<keyword evidence="6 12" id="KW-0560">Oxidoreductase</keyword>
<evidence type="ECO:0000256" key="4">
    <source>
        <dbReference type="ARBA" id="ARBA00022827"/>
    </source>
</evidence>
<gene>
    <name evidence="12" type="primary">ndh</name>
    <name evidence="12" type="ORF">PbB2_01463</name>
</gene>
<proteinExistence type="inferred from homology"/>
<evidence type="ECO:0000256" key="1">
    <source>
        <dbReference type="ARBA" id="ARBA00005272"/>
    </source>
</evidence>
<organism evidence="12 13">
    <name type="scientific">Candidatus Phycosocius bacilliformis</name>
    <dbReference type="NCBI Taxonomy" id="1445552"/>
    <lineage>
        <taxon>Bacteria</taxon>
        <taxon>Pseudomonadati</taxon>
        <taxon>Pseudomonadota</taxon>
        <taxon>Alphaproteobacteria</taxon>
        <taxon>Caulobacterales</taxon>
        <taxon>Caulobacterales incertae sedis</taxon>
        <taxon>Candidatus Phycosocius</taxon>
    </lineage>
</organism>
<dbReference type="Gene3D" id="3.50.50.100">
    <property type="match status" value="1"/>
</dbReference>
<evidence type="ECO:0000256" key="7">
    <source>
        <dbReference type="ARBA" id="ARBA00023027"/>
    </source>
</evidence>
<dbReference type="EMBL" id="BFBR01000004">
    <property type="protein sequence ID" value="GBF57793.1"/>
    <property type="molecule type" value="Genomic_DNA"/>
</dbReference>
<protein>
    <recommendedName>
        <fullName evidence="2">NADH:ubiquinone reductase (non-electrogenic)</fullName>
        <ecNumber evidence="2">1.6.5.9</ecNumber>
    </recommendedName>
</protein>
<evidence type="ECO:0000256" key="6">
    <source>
        <dbReference type="ARBA" id="ARBA00023002"/>
    </source>
</evidence>
<evidence type="ECO:0000313" key="13">
    <source>
        <dbReference type="Proteomes" id="UP000245086"/>
    </source>
</evidence>
<dbReference type="AlphaFoldDB" id="A0A2P2E9S0"/>
<accession>A0A2P2E9S0</accession>
<reference evidence="12" key="1">
    <citation type="journal article" date="2018" name="Genome Announc.">
        <title>Draft Genome Sequence of "Candidatus Phycosocius bacilliformis," an Alphaproteobacterial Ectosymbiont of the Hydrocarbon-Producing Green Alga Botryococcus braunii.</title>
        <authorList>
            <person name="Tanabe Y."/>
            <person name="Yamaguchi H."/>
            <person name="Watanabe M.M."/>
        </authorList>
    </citation>
    <scope>NUCLEOTIDE SEQUENCE [LARGE SCALE GENOMIC DNA]</scope>
    <source>
        <strain evidence="12">BOTRYCO-2</strain>
    </source>
</reference>
<evidence type="ECO:0000259" key="11">
    <source>
        <dbReference type="Pfam" id="PF22366"/>
    </source>
</evidence>
<evidence type="ECO:0000256" key="9">
    <source>
        <dbReference type="SAM" id="MobiDB-lite"/>
    </source>
</evidence>
<dbReference type="Pfam" id="PF07992">
    <property type="entry name" value="Pyr_redox_2"/>
    <property type="match status" value="1"/>
</dbReference>
<keyword evidence="4" id="KW-0274">FAD</keyword>
<dbReference type="InterPro" id="IPR045024">
    <property type="entry name" value="NDH-2"/>
</dbReference>
<comment type="catalytic activity">
    <reaction evidence="8">
        <text>a quinone + NADH + H(+) = a quinol + NAD(+)</text>
        <dbReference type="Rhea" id="RHEA:46160"/>
        <dbReference type="ChEBI" id="CHEBI:15378"/>
        <dbReference type="ChEBI" id="CHEBI:24646"/>
        <dbReference type="ChEBI" id="CHEBI:57540"/>
        <dbReference type="ChEBI" id="CHEBI:57945"/>
        <dbReference type="ChEBI" id="CHEBI:132124"/>
        <dbReference type="EC" id="1.6.5.9"/>
    </reaction>
</comment>
<sequence>MTARKHIVVIGAGFGGLAVAKGLGRRGVDVTLIDRQNHHLFQPLLYQVATAGLSPADIAAPIRAIVRHLPNIRVMLDRVVGIDRQAKQVWLQSGDIVEYDMLVVATGARHSYFGHDDWAALAPGLKTIDDATALRRKVLLSLERAEVASDPDQRKALLTYIVVGGGPTGVEMAGAIAELARCGVRRDFRSITPHCSRVILIEAGPRLLQSFPDALSASAKAALEQLGVEVQLATQVEAIHRTGVKTSQSFIQASTIVWAAGVQASDAARWLQVTPDRAGRVPVGPDLRLRDDPAIFVIGDTACCPDETGRPLPGVAPVAKQQGAYVARTILAGLTPSGSVTPKPFVYRNFGNLATIGRHRAVADFGRFRLSGHLAWFVWCVVHIWFLTGHRNRIMVGANWLWSYLTFARSARLITGDPGGETMSPQPKSESPPWQVVSTLRKST</sequence>
<comment type="caution">
    <text evidence="12">The sequence shown here is derived from an EMBL/GenBank/DDBJ whole genome shotgun (WGS) entry which is preliminary data.</text>
</comment>
<evidence type="ECO:0000256" key="8">
    <source>
        <dbReference type="ARBA" id="ARBA00047599"/>
    </source>
</evidence>
<feature type="region of interest" description="Disordered" evidence="9">
    <location>
        <begin position="418"/>
        <end position="444"/>
    </location>
</feature>
<evidence type="ECO:0000313" key="12">
    <source>
        <dbReference type="EMBL" id="GBF57793.1"/>
    </source>
</evidence>
<dbReference type="InterPro" id="IPR023753">
    <property type="entry name" value="FAD/NAD-binding_dom"/>
</dbReference>
<keyword evidence="3" id="KW-0285">Flavoprotein</keyword>
<dbReference type="Proteomes" id="UP000245086">
    <property type="component" value="Unassembled WGS sequence"/>
</dbReference>
<dbReference type="RefSeq" id="WP_108984888.1">
    <property type="nucleotide sequence ID" value="NZ_BFBR01000004.1"/>
</dbReference>
<keyword evidence="5" id="KW-0809">Transit peptide</keyword>
<evidence type="ECO:0000256" key="2">
    <source>
        <dbReference type="ARBA" id="ARBA00012637"/>
    </source>
</evidence>
<dbReference type="SUPFAM" id="SSF51905">
    <property type="entry name" value="FAD/NAD(P)-binding domain"/>
    <property type="match status" value="1"/>
</dbReference>
<keyword evidence="13" id="KW-1185">Reference proteome</keyword>
<dbReference type="OrthoDB" id="9781621at2"/>
<keyword evidence="7" id="KW-0520">NAD</keyword>
<dbReference type="PANTHER" id="PTHR43706">
    <property type="entry name" value="NADH DEHYDROGENASE"/>
    <property type="match status" value="1"/>
</dbReference>
<dbReference type="Pfam" id="PF22366">
    <property type="entry name" value="NDH2_C"/>
    <property type="match status" value="1"/>
</dbReference>
<dbReference type="GO" id="GO:0050136">
    <property type="term" value="F:NADH dehydrogenase (quinone) (non-electrogenic) activity"/>
    <property type="evidence" value="ECO:0007669"/>
    <property type="project" value="UniProtKB-EC"/>
</dbReference>
<dbReference type="EC" id="1.6.5.9" evidence="2"/>
<comment type="similarity">
    <text evidence="1">Belongs to the NADH dehydrogenase family.</text>
</comment>
<dbReference type="PRINTS" id="PR00411">
    <property type="entry name" value="PNDRDTASEI"/>
</dbReference>
<dbReference type="InterPro" id="IPR036188">
    <property type="entry name" value="FAD/NAD-bd_sf"/>
</dbReference>
<evidence type="ECO:0000256" key="3">
    <source>
        <dbReference type="ARBA" id="ARBA00022630"/>
    </source>
</evidence>
<dbReference type="PRINTS" id="PR00368">
    <property type="entry name" value="FADPNR"/>
</dbReference>
<evidence type="ECO:0000256" key="5">
    <source>
        <dbReference type="ARBA" id="ARBA00022946"/>
    </source>
</evidence>
<evidence type="ECO:0000259" key="10">
    <source>
        <dbReference type="Pfam" id="PF07992"/>
    </source>
</evidence>
<name>A0A2P2E9S0_9PROT</name>
<feature type="domain" description="FAD/NAD(P)-binding" evidence="10">
    <location>
        <begin position="6"/>
        <end position="323"/>
    </location>
</feature>
<dbReference type="InterPro" id="IPR054585">
    <property type="entry name" value="NDH2-like_C"/>
</dbReference>
<dbReference type="PANTHER" id="PTHR43706:SF47">
    <property type="entry name" value="EXTERNAL NADH-UBIQUINONE OXIDOREDUCTASE 1, MITOCHONDRIAL-RELATED"/>
    <property type="match status" value="1"/>
</dbReference>